<name>A0ABW5MZ88_9FLAO</name>
<feature type="repeat" description="TPR" evidence="3">
    <location>
        <begin position="121"/>
        <end position="154"/>
    </location>
</feature>
<keyword evidence="6" id="KW-1185">Reference proteome</keyword>
<reference evidence="6" key="1">
    <citation type="journal article" date="2019" name="Int. J. Syst. Evol. Microbiol.">
        <title>The Global Catalogue of Microorganisms (GCM) 10K type strain sequencing project: providing services to taxonomists for standard genome sequencing and annotation.</title>
        <authorList>
            <consortium name="The Broad Institute Genomics Platform"/>
            <consortium name="The Broad Institute Genome Sequencing Center for Infectious Disease"/>
            <person name="Wu L."/>
            <person name="Ma J."/>
        </authorList>
    </citation>
    <scope>NUCLEOTIDE SEQUENCE [LARGE SCALE GENOMIC DNA]</scope>
    <source>
        <strain evidence="6">KCTC 52368</strain>
    </source>
</reference>
<dbReference type="InterPro" id="IPR051012">
    <property type="entry name" value="CellSynth/LPSAsmb/PSIAsmb"/>
</dbReference>
<keyword evidence="2 3" id="KW-0802">TPR repeat</keyword>
<proteinExistence type="predicted"/>
<evidence type="ECO:0000256" key="3">
    <source>
        <dbReference type="PROSITE-ProRule" id="PRU00339"/>
    </source>
</evidence>
<dbReference type="SUPFAM" id="SSF48452">
    <property type="entry name" value="TPR-like"/>
    <property type="match status" value="2"/>
</dbReference>
<feature type="chain" id="PRO_5046008744" evidence="4">
    <location>
        <begin position="20"/>
        <end position="686"/>
    </location>
</feature>
<dbReference type="SUPFAM" id="SSF56935">
    <property type="entry name" value="Porins"/>
    <property type="match status" value="1"/>
</dbReference>
<dbReference type="Pfam" id="PF14559">
    <property type="entry name" value="TPR_19"/>
    <property type="match status" value="1"/>
</dbReference>
<evidence type="ECO:0000256" key="4">
    <source>
        <dbReference type="SAM" id="SignalP"/>
    </source>
</evidence>
<accession>A0ABW5MZ88</accession>
<keyword evidence="4" id="KW-0732">Signal</keyword>
<evidence type="ECO:0000256" key="1">
    <source>
        <dbReference type="ARBA" id="ARBA00022737"/>
    </source>
</evidence>
<gene>
    <name evidence="5" type="ORF">ACFSQJ_11995</name>
</gene>
<organism evidence="5 6">
    <name type="scientific">Croceitalea marina</name>
    <dbReference type="NCBI Taxonomy" id="1775166"/>
    <lineage>
        <taxon>Bacteria</taxon>
        <taxon>Pseudomonadati</taxon>
        <taxon>Bacteroidota</taxon>
        <taxon>Flavobacteriia</taxon>
        <taxon>Flavobacteriales</taxon>
        <taxon>Flavobacteriaceae</taxon>
        <taxon>Croceitalea</taxon>
    </lineage>
</organism>
<dbReference type="PANTHER" id="PTHR45586">
    <property type="entry name" value="TPR REPEAT-CONTAINING PROTEIN PA4667"/>
    <property type="match status" value="1"/>
</dbReference>
<comment type="caution">
    <text evidence="5">The sequence shown here is derived from an EMBL/GenBank/DDBJ whole genome shotgun (WGS) entry which is preliminary data.</text>
</comment>
<dbReference type="PANTHER" id="PTHR45586:SF1">
    <property type="entry name" value="LIPOPOLYSACCHARIDE ASSEMBLY PROTEIN B"/>
    <property type="match status" value="1"/>
</dbReference>
<dbReference type="InterPro" id="IPR019734">
    <property type="entry name" value="TPR_rpt"/>
</dbReference>
<dbReference type="InterPro" id="IPR011990">
    <property type="entry name" value="TPR-like_helical_dom_sf"/>
</dbReference>
<dbReference type="Gene3D" id="1.25.40.10">
    <property type="entry name" value="Tetratricopeptide repeat domain"/>
    <property type="match status" value="2"/>
</dbReference>
<evidence type="ECO:0000313" key="6">
    <source>
        <dbReference type="Proteomes" id="UP001597526"/>
    </source>
</evidence>
<feature type="signal peptide" evidence="4">
    <location>
        <begin position="1"/>
        <end position="19"/>
    </location>
</feature>
<keyword evidence="1" id="KW-0677">Repeat</keyword>
<dbReference type="RefSeq" id="WP_377767208.1">
    <property type="nucleotide sequence ID" value="NZ_JBHULB010000016.1"/>
</dbReference>
<evidence type="ECO:0000256" key="2">
    <source>
        <dbReference type="ARBA" id="ARBA00022803"/>
    </source>
</evidence>
<evidence type="ECO:0000313" key="5">
    <source>
        <dbReference type="EMBL" id="MFD2587658.1"/>
    </source>
</evidence>
<dbReference type="EMBL" id="JBHULB010000016">
    <property type="protein sequence ID" value="MFD2587658.1"/>
    <property type="molecule type" value="Genomic_DNA"/>
</dbReference>
<dbReference type="Proteomes" id="UP001597526">
    <property type="component" value="Unassembled WGS sequence"/>
</dbReference>
<protein>
    <submittedName>
        <fullName evidence="5">Tetratricopeptide repeat protein</fullName>
    </submittedName>
</protein>
<sequence length="686" mass="78921">MKQLIILSICFFYSLSLTAQNTMKEGFNLLELGSFDKAEVFFLDFLKDNPGNKTAQICYARAVGLSGEPKKATQLFKELLQSYPNDFEVRINYNESFLWAKQYLTAKPLYAKMVEDYPTNFAAVLGYANTLSNLKEYNSALKWVEKALELDSNNRSAMTTRKYIRLGYANQFINEQSYIRGEQLLQEVFTDFPEDKDALLNLANLYLIIKEVEKAKNTYKRFATTSKDSITALNGIALAEHLDENNKEALITAKKAKKNVIRFKDVELIEQTYDRYTQALIWNAKYKKAKYLIDSLENHNPNRNWIFSLKATLGLYTGRAKTAIKNYEAILQKDSASFDGNLGKANALFAADKIVPAYQAAFRTLEVYENQKDALSFVEKLNSSYTPYIEEHAGFTFDNGNNKAFFSNTNINLSLSTRFKTTISYLYRTTENTVTGNKANSHVLLAGMEYKFFPKTVLKTVLGLNNSKFIEDAYTQPVLDIQFLLQPFALQNLSLSYQREVQNFNADLIEREIVQNHYGFTYNLGTTFDLGWYTQLMYTEQSDANTRKLMFSSLYYKLLKKPNLKIGINYQYLSFKEQVPDIYFSPEKYQAFEFFADIRGNISEKTTYMLSAATGFQKVEQDSKTAIFRSEAGVQYQLSKRFSTNIYGKYSNIASATAVGFEFTEIGIKLKWLLTKKPLFYKKLRQ</sequence>
<dbReference type="PROSITE" id="PS50005">
    <property type="entry name" value="TPR"/>
    <property type="match status" value="1"/>
</dbReference>